<proteinExistence type="predicted"/>
<organism evidence="2 3">
    <name type="scientific">Neptunomonas marina</name>
    <dbReference type="NCBI Taxonomy" id="1815562"/>
    <lineage>
        <taxon>Bacteria</taxon>
        <taxon>Pseudomonadati</taxon>
        <taxon>Pseudomonadota</taxon>
        <taxon>Gammaproteobacteria</taxon>
        <taxon>Oceanospirillales</taxon>
        <taxon>Oceanospirillaceae</taxon>
        <taxon>Neptunomonas</taxon>
    </lineage>
</organism>
<evidence type="ECO:0000313" key="2">
    <source>
        <dbReference type="EMBL" id="RVU31049.1"/>
    </source>
</evidence>
<gene>
    <name evidence="2" type="ORF">EOE65_08555</name>
</gene>
<comment type="caution">
    <text evidence="2">The sequence shown here is derived from an EMBL/GenBank/DDBJ whole genome shotgun (WGS) entry which is preliminary data.</text>
</comment>
<protein>
    <submittedName>
        <fullName evidence="2">Uncharacterized protein</fullName>
    </submittedName>
</protein>
<feature type="region of interest" description="Disordered" evidence="1">
    <location>
        <begin position="21"/>
        <end position="55"/>
    </location>
</feature>
<reference evidence="2 3" key="1">
    <citation type="submission" date="2019-01" db="EMBL/GenBank/DDBJ databases">
        <authorList>
            <person name="Chen W.-M."/>
        </authorList>
    </citation>
    <scope>NUCLEOTIDE SEQUENCE [LARGE SCALE GENOMIC DNA]</scope>
    <source>
        <strain evidence="2 3">HPM-16</strain>
    </source>
</reference>
<feature type="compositionally biased region" description="Basic and acidic residues" evidence="1">
    <location>
        <begin position="21"/>
        <end position="37"/>
    </location>
</feature>
<evidence type="ECO:0000313" key="3">
    <source>
        <dbReference type="Proteomes" id="UP000282818"/>
    </source>
</evidence>
<dbReference type="EMBL" id="SACQ01000003">
    <property type="protein sequence ID" value="RVU31049.1"/>
    <property type="molecule type" value="Genomic_DNA"/>
</dbReference>
<accession>A0A437Q9D6</accession>
<dbReference type="Proteomes" id="UP000282818">
    <property type="component" value="Unassembled WGS sequence"/>
</dbReference>
<evidence type="ECO:0000256" key="1">
    <source>
        <dbReference type="SAM" id="MobiDB-lite"/>
    </source>
</evidence>
<sequence>MKIAAKKRALLKKRKAEQLAKLRAEKAHNRRSSDKPNGRVPSSSGAGASGAGSSGVNTHAVAAVATSPNKSVETNAAALLPIIEKKKALEDQLTAPSIDKKHVSDMATVFGHLPDLDWSQEADRRRLQISLDGMLLPWIEKAVADGREKSSSVAIDGLHLRLEYLPWTDCFVTNLTEEVLYTVMTSRFGMGELSIKFGDVIEEDLQDGLGFSERVMTAQDLLWLSGLWTVQGRILPNDDPTRTRRLKYAPECVRNIAVPEVHAVINLWQTRPMSAFQVISELQIPQRYVFGVMAAATTAQLFEY</sequence>
<dbReference type="AlphaFoldDB" id="A0A437Q9D6"/>
<name>A0A437Q9D6_9GAMM</name>
<keyword evidence="3" id="KW-1185">Reference proteome</keyword>